<evidence type="ECO:0000313" key="2">
    <source>
        <dbReference type="EMBL" id="KJL21711.1"/>
    </source>
</evidence>
<dbReference type="Proteomes" id="UP000033572">
    <property type="component" value="Unassembled WGS sequence"/>
</dbReference>
<sequence length="97" mass="10613">MTSADETSIAARVQAVHTDFTRRQTRLFLTFALIEGPVLLLLAVAIYGFELIEPQIGVWFLLAVAMVGGFLLSALLLRLVQARARAVAQARGDNPLF</sequence>
<keyword evidence="1" id="KW-0472">Membrane</keyword>
<dbReference type="AlphaFoldDB" id="A0A0F0KR69"/>
<dbReference type="PATRIC" id="fig|104336.4.peg.1652"/>
<proteinExistence type="predicted"/>
<gene>
    <name evidence="2" type="ORF">RN50_01609</name>
</gene>
<keyword evidence="1" id="KW-1133">Transmembrane helix</keyword>
<name>A0A0F0KR69_9MICO</name>
<organism evidence="2 3">
    <name type="scientific">Microbacterium foliorum</name>
    <dbReference type="NCBI Taxonomy" id="104336"/>
    <lineage>
        <taxon>Bacteria</taxon>
        <taxon>Bacillati</taxon>
        <taxon>Actinomycetota</taxon>
        <taxon>Actinomycetes</taxon>
        <taxon>Micrococcales</taxon>
        <taxon>Microbacteriaceae</taxon>
        <taxon>Microbacterium</taxon>
    </lineage>
</organism>
<dbReference type="RefSeq" id="WP_045253991.1">
    <property type="nucleotide sequence ID" value="NZ_CP031425.1"/>
</dbReference>
<feature type="transmembrane region" description="Helical" evidence="1">
    <location>
        <begin position="27"/>
        <end position="50"/>
    </location>
</feature>
<accession>A0A0F0KR69</accession>
<dbReference type="EMBL" id="JYIU01000040">
    <property type="protein sequence ID" value="KJL21711.1"/>
    <property type="molecule type" value="Genomic_DNA"/>
</dbReference>
<protein>
    <submittedName>
        <fullName evidence="2">Uncharacterized protein</fullName>
    </submittedName>
</protein>
<dbReference type="KEGG" id="mfol:DXT68_16740"/>
<evidence type="ECO:0000313" key="3">
    <source>
        <dbReference type="Proteomes" id="UP000033572"/>
    </source>
</evidence>
<keyword evidence="1" id="KW-0812">Transmembrane</keyword>
<reference evidence="2 3" key="1">
    <citation type="submission" date="2015-02" db="EMBL/GenBank/DDBJ databases">
        <title>Draft genome sequences of ten Microbacterium spp. with emphasis on heavy metal contaminated environments.</title>
        <authorList>
            <person name="Corretto E."/>
        </authorList>
    </citation>
    <scope>NUCLEOTIDE SEQUENCE [LARGE SCALE GENOMIC DNA]</scope>
    <source>
        <strain evidence="2 3">DSM 12966</strain>
    </source>
</reference>
<feature type="transmembrane region" description="Helical" evidence="1">
    <location>
        <begin position="56"/>
        <end position="77"/>
    </location>
</feature>
<comment type="caution">
    <text evidence="2">The sequence shown here is derived from an EMBL/GenBank/DDBJ whole genome shotgun (WGS) entry which is preliminary data.</text>
</comment>
<keyword evidence="3" id="KW-1185">Reference proteome</keyword>
<dbReference type="GeneID" id="94446043"/>
<evidence type="ECO:0000256" key="1">
    <source>
        <dbReference type="SAM" id="Phobius"/>
    </source>
</evidence>